<organism evidence="1 2">
    <name type="scientific">Onchocerca volvulus</name>
    <dbReference type="NCBI Taxonomy" id="6282"/>
    <lineage>
        <taxon>Eukaryota</taxon>
        <taxon>Metazoa</taxon>
        <taxon>Ecdysozoa</taxon>
        <taxon>Nematoda</taxon>
        <taxon>Chromadorea</taxon>
        <taxon>Rhabditida</taxon>
        <taxon>Spirurina</taxon>
        <taxon>Spiruromorpha</taxon>
        <taxon>Filarioidea</taxon>
        <taxon>Onchocercidae</taxon>
        <taxon>Onchocerca</taxon>
    </lineage>
</organism>
<dbReference type="EMBL" id="CMVM020000142">
    <property type="status" value="NOT_ANNOTATED_CDS"/>
    <property type="molecule type" value="Genomic_DNA"/>
</dbReference>
<reference evidence="2" key="1">
    <citation type="submission" date="2013-10" db="EMBL/GenBank/DDBJ databases">
        <title>Genome sequencing of Onchocerca volvulus.</title>
        <authorList>
            <person name="Cotton J."/>
            <person name="Tsai J."/>
            <person name="Stanley E."/>
            <person name="Tracey A."/>
            <person name="Holroyd N."/>
            <person name="Lustigman S."/>
            <person name="Berriman M."/>
        </authorList>
    </citation>
    <scope>NUCLEOTIDE SEQUENCE</scope>
</reference>
<dbReference type="AlphaFoldDB" id="A0A8R1XYS3"/>
<accession>A0A8R1XYS3</accession>
<dbReference type="EnsemblMetazoa" id="OVOC4676.1">
    <property type="protein sequence ID" value="OVOC4676.1"/>
    <property type="gene ID" value="WBGene00241485"/>
</dbReference>
<keyword evidence="2" id="KW-1185">Reference proteome</keyword>
<reference evidence="1" key="2">
    <citation type="submission" date="2022-06" db="UniProtKB">
        <authorList>
            <consortium name="EnsemblMetazoa"/>
        </authorList>
    </citation>
    <scope>IDENTIFICATION</scope>
</reference>
<sequence>MQKNWLIHRTIKADDSTALNYFDLTVVPSKQNDFNSKNKKYKQHLHVRKSILAIKSSTILHIIIG</sequence>
<proteinExistence type="predicted"/>
<name>A0A8R1XYS3_ONCVO</name>
<evidence type="ECO:0000313" key="2">
    <source>
        <dbReference type="Proteomes" id="UP000024404"/>
    </source>
</evidence>
<evidence type="ECO:0000313" key="1">
    <source>
        <dbReference type="EnsemblMetazoa" id="OVOC4676.1"/>
    </source>
</evidence>
<dbReference type="Proteomes" id="UP000024404">
    <property type="component" value="Unassembled WGS sequence"/>
</dbReference>
<protein>
    <submittedName>
        <fullName evidence="1">Uncharacterized protein</fullName>
    </submittedName>
</protein>